<protein>
    <submittedName>
        <fullName evidence="3">2,5-dioxovalerate dehydrogenase</fullName>
    </submittedName>
</protein>
<evidence type="ECO:0000313" key="4">
    <source>
        <dbReference type="Proteomes" id="UP000658258"/>
    </source>
</evidence>
<dbReference type="Gene3D" id="3.40.605.10">
    <property type="entry name" value="Aldehyde Dehydrogenase, Chain A, domain 1"/>
    <property type="match status" value="1"/>
</dbReference>
<evidence type="ECO:0000256" key="1">
    <source>
        <dbReference type="ARBA" id="ARBA00023002"/>
    </source>
</evidence>
<proteinExistence type="predicted"/>
<dbReference type="InterPro" id="IPR016162">
    <property type="entry name" value="Ald_DH_N"/>
</dbReference>
<evidence type="ECO:0000313" key="3">
    <source>
        <dbReference type="EMBL" id="GHE70769.1"/>
    </source>
</evidence>
<dbReference type="PANTHER" id="PTHR43353:SF3">
    <property type="entry name" value="ALDEHYDE DEHYDROGENASE-RELATED"/>
    <property type="match status" value="1"/>
</dbReference>
<dbReference type="InterPro" id="IPR044151">
    <property type="entry name" value="ALDH_KGSADH"/>
</dbReference>
<dbReference type="SUPFAM" id="SSF53720">
    <property type="entry name" value="ALDH-like"/>
    <property type="match status" value="1"/>
</dbReference>
<dbReference type="InterPro" id="IPR016161">
    <property type="entry name" value="Ald_DH/histidinol_DH"/>
</dbReference>
<dbReference type="EMBL" id="BNAG01000004">
    <property type="protein sequence ID" value="GHE70769.1"/>
    <property type="molecule type" value="Genomic_DNA"/>
</dbReference>
<gene>
    <name evidence="3" type="ORF">GCM10011340_28120</name>
</gene>
<dbReference type="InterPro" id="IPR016163">
    <property type="entry name" value="Ald_DH_C"/>
</dbReference>
<keyword evidence="4" id="KW-1185">Reference proteome</keyword>
<keyword evidence="1" id="KW-0560">Oxidoreductase</keyword>
<dbReference type="Pfam" id="PF00171">
    <property type="entry name" value="Aldedh"/>
    <property type="match status" value="1"/>
</dbReference>
<accession>A0ABQ3IBF8</accession>
<comment type="caution">
    <text evidence="3">The sequence shown here is derived from an EMBL/GenBank/DDBJ whole genome shotgun (WGS) entry which is preliminary data.</text>
</comment>
<sequence length="529" mass="56386">MASLTGHQFIGFSTSAKGKDTFKAINPANSENLPTDFFEATEEEIQQATAFAKKAYSSFKQIDNEQKALFLETIANELLALGDALIERCMEETALPRPRLEGERGRTMNQLKLFASVVREGSWVDARIDRADPDRVPLPKPDVRQMQRPLGPVAVFGASNFPLAFSVAGGDTASAFAAGCPVIVKGHPLHPGTSELVAQAILKAAKACNLPEGVFSLVQGKTIAVGMALVNDPNIKAVGFTGSYRGGKALFDAANQRPEPIPVYAEMGSTNPVFMLPGALASKAEALAKGLAGSFTLGVGQFCTNPGLVVLPSSEHTDQFKKTLAACNETSAEGIMLSQGIKSAFNLGVEQLKSSPGVTELSHSTGVAEGNKAVNQIFEAHITTVLQNKALQEEVFGPATLLVNASAKEEILQFARGLEGHLTATIHGTEEDLREYAELVSILEEKVGRIVFNGFPTGVEVCHSMVHGGPFPATTAPQTTSVGTAAIKRFVRPVCYQDFPQEALPDALKDSNPLNIWRLVDGTLNRNSL</sequence>
<dbReference type="CDD" id="cd07129">
    <property type="entry name" value="ALDH_KGSADH"/>
    <property type="match status" value="1"/>
</dbReference>
<dbReference type="InterPro" id="IPR050740">
    <property type="entry name" value="Aldehyde_DH_Superfamily"/>
</dbReference>
<dbReference type="RefSeq" id="WP_189630926.1">
    <property type="nucleotide sequence ID" value="NZ_BNAG01000004.1"/>
</dbReference>
<dbReference type="Gene3D" id="3.40.309.10">
    <property type="entry name" value="Aldehyde Dehydrogenase, Chain A, domain 2"/>
    <property type="match status" value="1"/>
</dbReference>
<dbReference type="PANTHER" id="PTHR43353">
    <property type="entry name" value="SUCCINATE-SEMIALDEHYDE DEHYDROGENASE, MITOCHONDRIAL"/>
    <property type="match status" value="1"/>
</dbReference>
<organism evidence="3 4">
    <name type="scientific">Roseivirga thermotolerans</name>
    <dbReference type="NCBI Taxonomy" id="1758176"/>
    <lineage>
        <taxon>Bacteria</taxon>
        <taxon>Pseudomonadati</taxon>
        <taxon>Bacteroidota</taxon>
        <taxon>Cytophagia</taxon>
        <taxon>Cytophagales</taxon>
        <taxon>Roseivirgaceae</taxon>
        <taxon>Roseivirga</taxon>
    </lineage>
</organism>
<dbReference type="Proteomes" id="UP000658258">
    <property type="component" value="Unassembled WGS sequence"/>
</dbReference>
<reference evidence="4" key="1">
    <citation type="journal article" date="2019" name="Int. J. Syst. Evol. Microbiol.">
        <title>The Global Catalogue of Microorganisms (GCM) 10K type strain sequencing project: providing services to taxonomists for standard genome sequencing and annotation.</title>
        <authorList>
            <consortium name="The Broad Institute Genomics Platform"/>
            <consortium name="The Broad Institute Genome Sequencing Center for Infectious Disease"/>
            <person name="Wu L."/>
            <person name="Ma J."/>
        </authorList>
    </citation>
    <scope>NUCLEOTIDE SEQUENCE [LARGE SCALE GENOMIC DNA]</scope>
    <source>
        <strain evidence="4">CGMCC 1.15111</strain>
    </source>
</reference>
<evidence type="ECO:0000259" key="2">
    <source>
        <dbReference type="Pfam" id="PF00171"/>
    </source>
</evidence>
<name>A0ABQ3IBF8_9BACT</name>
<dbReference type="InterPro" id="IPR015590">
    <property type="entry name" value="Aldehyde_DH_dom"/>
</dbReference>
<feature type="domain" description="Aldehyde dehydrogenase" evidence="2">
    <location>
        <begin position="17"/>
        <end position="460"/>
    </location>
</feature>